<dbReference type="Proteomes" id="UP000478052">
    <property type="component" value="Unassembled WGS sequence"/>
</dbReference>
<reference evidence="1 2" key="1">
    <citation type="submission" date="2019-08" db="EMBL/GenBank/DDBJ databases">
        <title>Whole genome of Aphis craccivora.</title>
        <authorList>
            <person name="Voronova N.V."/>
            <person name="Shulinski R.S."/>
            <person name="Bandarenka Y.V."/>
            <person name="Zhorov D.G."/>
            <person name="Warner D."/>
        </authorList>
    </citation>
    <scope>NUCLEOTIDE SEQUENCE [LARGE SCALE GENOMIC DNA]</scope>
    <source>
        <strain evidence="1">180601</strain>
        <tissue evidence="1">Whole Body</tissue>
    </source>
</reference>
<name>A0A6G0W361_APHCR</name>
<evidence type="ECO:0000313" key="2">
    <source>
        <dbReference type="Proteomes" id="UP000478052"/>
    </source>
</evidence>
<protein>
    <submittedName>
        <fullName evidence="1">Uncharacterized protein</fullName>
    </submittedName>
</protein>
<organism evidence="1 2">
    <name type="scientific">Aphis craccivora</name>
    <name type="common">Cowpea aphid</name>
    <dbReference type="NCBI Taxonomy" id="307492"/>
    <lineage>
        <taxon>Eukaryota</taxon>
        <taxon>Metazoa</taxon>
        <taxon>Ecdysozoa</taxon>
        <taxon>Arthropoda</taxon>
        <taxon>Hexapoda</taxon>
        <taxon>Insecta</taxon>
        <taxon>Pterygota</taxon>
        <taxon>Neoptera</taxon>
        <taxon>Paraneoptera</taxon>
        <taxon>Hemiptera</taxon>
        <taxon>Sternorrhyncha</taxon>
        <taxon>Aphidomorpha</taxon>
        <taxon>Aphidoidea</taxon>
        <taxon>Aphididae</taxon>
        <taxon>Aphidini</taxon>
        <taxon>Aphis</taxon>
        <taxon>Aphis</taxon>
    </lineage>
</organism>
<sequence length="112" mass="12453">MLLICPRIDNRSRMVELLKRNPKAEDVQEILCEPRLQDLALDLTSQSRLLETAITSRGLLGRLAAISGQKRNAKPTHHIIWIASRIVAVEGVTDHISLYITDNTTGGNTTKP</sequence>
<accession>A0A6G0W361</accession>
<comment type="caution">
    <text evidence="1">The sequence shown here is derived from an EMBL/GenBank/DDBJ whole genome shotgun (WGS) entry which is preliminary data.</text>
</comment>
<proteinExistence type="predicted"/>
<dbReference type="EMBL" id="VUJU01009839">
    <property type="protein sequence ID" value="KAF0717295.1"/>
    <property type="molecule type" value="Genomic_DNA"/>
</dbReference>
<keyword evidence="2" id="KW-1185">Reference proteome</keyword>
<evidence type="ECO:0000313" key="1">
    <source>
        <dbReference type="EMBL" id="KAF0717295.1"/>
    </source>
</evidence>
<dbReference type="AlphaFoldDB" id="A0A6G0W361"/>
<gene>
    <name evidence="1" type="ORF">FWK35_00031602</name>
</gene>